<keyword evidence="2" id="KW-1185">Reference proteome</keyword>
<dbReference type="Pfam" id="PF07963">
    <property type="entry name" value="N_methyl"/>
    <property type="match status" value="1"/>
</dbReference>
<dbReference type="InterPro" id="IPR012902">
    <property type="entry name" value="N_methyl_site"/>
</dbReference>
<comment type="caution">
    <text evidence="1">The sequence shown here is derived from an EMBL/GenBank/DDBJ whole genome shotgun (WGS) entry which is preliminary data.</text>
</comment>
<dbReference type="SUPFAM" id="SSF54523">
    <property type="entry name" value="Pili subunits"/>
    <property type="match status" value="1"/>
</dbReference>
<name>A0ABS8QBQ8_9BURK</name>
<evidence type="ECO:0000313" key="2">
    <source>
        <dbReference type="Proteomes" id="UP001179361"/>
    </source>
</evidence>
<reference evidence="1" key="1">
    <citation type="submission" date="2021-11" db="EMBL/GenBank/DDBJ databases">
        <title>The complete genome of Massilia sp sp. G4R7.</title>
        <authorList>
            <person name="Liu L."/>
            <person name="Yue J."/>
            <person name="Yuan J."/>
            <person name="Yang F."/>
            <person name="Li L."/>
        </authorList>
    </citation>
    <scope>NUCLEOTIDE SEQUENCE</scope>
    <source>
        <strain evidence="1">G4R7</strain>
    </source>
</reference>
<organism evidence="1 2">
    <name type="scientific">Massilia phyllostachyos</name>
    <dbReference type="NCBI Taxonomy" id="2898585"/>
    <lineage>
        <taxon>Bacteria</taxon>
        <taxon>Pseudomonadati</taxon>
        <taxon>Pseudomonadota</taxon>
        <taxon>Betaproteobacteria</taxon>
        <taxon>Burkholderiales</taxon>
        <taxon>Oxalobacteraceae</taxon>
        <taxon>Telluria group</taxon>
        <taxon>Massilia</taxon>
    </lineage>
</organism>
<dbReference type="InterPro" id="IPR045584">
    <property type="entry name" value="Pilin-like"/>
</dbReference>
<dbReference type="RefSeq" id="WP_231060426.1">
    <property type="nucleotide sequence ID" value="NZ_JAJNOC010000011.1"/>
</dbReference>
<dbReference type="Proteomes" id="UP001179361">
    <property type="component" value="Unassembled WGS sequence"/>
</dbReference>
<proteinExistence type="predicted"/>
<dbReference type="EMBL" id="JAJNOC010000011">
    <property type="protein sequence ID" value="MCD2519149.1"/>
    <property type="molecule type" value="Genomic_DNA"/>
</dbReference>
<dbReference type="PROSITE" id="PS00409">
    <property type="entry name" value="PROKAR_NTER_METHYL"/>
    <property type="match status" value="1"/>
</dbReference>
<dbReference type="NCBIfam" id="TIGR02532">
    <property type="entry name" value="IV_pilin_GFxxxE"/>
    <property type="match status" value="1"/>
</dbReference>
<gene>
    <name evidence="1" type="ORF">LQ564_22870</name>
</gene>
<evidence type="ECO:0000313" key="1">
    <source>
        <dbReference type="EMBL" id="MCD2519149.1"/>
    </source>
</evidence>
<protein>
    <submittedName>
        <fullName evidence="1">Type II secretion system GspH family protein</fullName>
    </submittedName>
</protein>
<accession>A0ABS8QBQ8</accession>
<sequence length="159" mass="16607">MKKHAGLTLVELLLAIAIMGLVLAALTDMLQSATRASTLAGEAMALQREADFALARVANHIATAPAPASSMWPGLDQKTNPENLFVTKFDTVEIFVDGASRLVEAQGPERRILADSVQSLSITATRSSGGAPLVQVALSLARGDAKADATSVVRLGSIR</sequence>